<dbReference type="CDD" id="cd05398">
    <property type="entry name" value="NT_ClassII-CCAase"/>
    <property type="match status" value="1"/>
</dbReference>
<evidence type="ECO:0000256" key="7">
    <source>
        <dbReference type="HAMAP-Rule" id="MF_00957"/>
    </source>
</evidence>
<evidence type="ECO:0000256" key="9">
    <source>
        <dbReference type="SAM" id="MobiDB-lite"/>
    </source>
</evidence>
<evidence type="ECO:0000313" key="13">
    <source>
        <dbReference type="EMBL" id="OAI30302.1"/>
    </source>
</evidence>
<reference evidence="13 14" key="1">
    <citation type="submission" date="2016-03" db="EMBL/GenBank/DDBJ databases">
        <authorList>
            <person name="Heylen K."/>
            <person name="De Vos P."/>
            <person name="Vekeman B."/>
        </authorList>
    </citation>
    <scope>NUCLEOTIDE SEQUENCE [LARGE SCALE GENOMIC DNA]</scope>
    <source>
        <strain evidence="13 14">R-49807</strain>
    </source>
</reference>
<dbReference type="EC" id="2.7.7.19" evidence="7"/>
<evidence type="ECO:0000256" key="6">
    <source>
        <dbReference type="ARBA" id="ARBA00023163"/>
    </source>
</evidence>
<dbReference type="GO" id="GO:0006397">
    <property type="term" value="P:mRNA processing"/>
    <property type="evidence" value="ECO:0007669"/>
    <property type="project" value="UniProtKB-KW"/>
</dbReference>
<dbReference type="AlphaFoldDB" id="A0AA91DGJ7"/>
<sequence length="461" mass="52885">MFSFIKKIFAPVSLAAQPADAPAAANAVKIYPRSEHCISRTQISENALKVLTRLKKADFEAYLVGGCVRDLLLGREPKDFDVATNASPEQVKQIFRNCRIIGRRFRLAHVFFGREIIEVATFRGGVDNEESDRQVVHEDGRLLRDNVFGTLEEDVWRRDFTVNALYYNIRDFSVVDYTGGMQDHAAGVMRLIGDPEVRYREDPVRMIRAIRFAVKLGFTLHPDTEKPIYAQADLLKSIPSARLYDEVLKLFLAGYGLQTFEMLRHYGLFGILFPETERCLATQEQDFPRLFLIRALENSDRRYNDGKTLTPYFLLAALLWEPLQVAAQKRIGSGENETLAYQNAANEVLARQIKITAMPRHITQSMRDVWFMQPKFSRTVGTRPYRLLEQPKFRAAYDFFQLRAETGGADPQLVEWWAQFQEADEELRKQMTTPGKTGGGKPRNRKSGRYRSRTKPVANPQ</sequence>
<dbReference type="GO" id="GO:0005524">
    <property type="term" value="F:ATP binding"/>
    <property type="evidence" value="ECO:0007669"/>
    <property type="project" value="UniProtKB-UniRule"/>
</dbReference>
<dbReference type="Gene3D" id="3.30.460.10">
    <property type="entry name" value="Beta Polymerase, domain 2"/>
    <property type="match status" value="1"/>
</dbReference>
<accession>A0AA91DGJ7</accession>
<evidence type="ECO:0000256" key="3">
    <source>
        <dbReference type="ARBA" id="ARBA00022741"/>
    </source>
</evidence>
<keyword evidence="6 7" id="KW-0804">Transcription</keyword>
<feature type="active site" evidence="7">
    <location>
        <position position="79"/>
    </location>
</feature>
<feature type="domain" description="tRNA nucleotidyltransferase/poly(A) polymerase RNA and SrmB- binding" evidence="12">
    <location>
        <begin position="217"/>
        <end position="278"/>
    </location>
</feature>
<evidence type="ECO:0000256" key="1">
    <source>
        <dbReference type="ARBA" id="ARBA00022664"/>
    </source>
</evidence>
<keyword evidence="1 7" id="KW-0507">mRNA processing</keyword>
<dbReference type="InterPro" id="IPR010206">
    <property type="entry name" value="PolA_pol_I"/>
</dbReference>
<dbReference type="Pfam" id="PF12626">
    <property type="entry name" value="PolyA_pol_arg_C"/>
    <property type="match status" value="1"/>
</dbReference>
<organism evidence="13 14">
    <name type="scientific">Methylomonas koyamae</name>
    <dbReference type="NCBI Taxonomy" id="702114"/>
    <lineage>
        <taxon>Bacteria</taxon>
        <taxon>Pseudomonadati</taxon>
        <taxon>Pseudomonadota</taxon>
        <taxon>Gammaproteobacteria</taxon>
        <taxon>Methylococcales</taxon>
        <taxon>Methylococcaceae</taxon>
        <taxon>Methylomonas</taxon>
    </lineage>
</organism>
<feature type="compositionally biased region" description="Basic residues" evidence="9">
    <location>
        <begin position="442"/>
        <end position="454"/>
    </location>
</feature>
<keyword evidence="5 7" id="KW-0694">RNA-binding</keyword>
<evidence type="ECO:0000256" key="4">
    <source>
        <dbReference type="ARBA" id="ARBA00022840"/>
    </source>
</evidence>
<dbReference type="InterPro" id="IPR052191">
    <property type="entry name" value="tRNA_ntf/polyA_polymerase_I"/>
</dbReference>
<gene>
    <name evidence="7" type="primary">pcnB</name>
    <name evidence="13" type="ORF">A1356_21730</name>
</gene>
<comment type="catalytic activity">
    <reaction evidence="7">
        <text>RNA(n) + ATP = RNA(n)-3'-adenine ribonucleotide + diphosphate</text>
        <dbReference type="Rhea" id="RHEA:11332"/>
        <dbReference type="Rhea" id="RHEA-COMP:14527"/>
        <dbReference type="Rhea" id="RHEA-COMP:17347"/>
        <dbReference type="ChEBI" id="CHEBI:30616"/>
        <dbReference type="ChEBI" id="CHEBI:33019"/>
        <dbReference type="ChEBI" id="CHEBI:140395"/>
        <dbReference type="ChEBI" id="CHEBI:173115"/>
        <dbReference type="EC" id="2.7.7.19"/>
    </reaction>
</comment>
<dbReference type="InterPro" id="IPR025866">
    <property type="entry name" value="PolyA_pol_arg_C_dom"/>
</dbReference>
<dbReference type="InterPro" id="IPR002646">
    <property type="entry name" value="PolA_pol_head_dom"/>
</dbReference>
<comment type="function">
    <text evidence="7">Adds poly(A) tail to the 3' end of many RNAs, which usually targets these RNAs for decay. Plays a significant role in the global control of gene expression, through influencing the rate of transcript degradation, and in the general RNA quality control.</text>
</comment>
<evidence type="ECO:0000313" key="14">
    <source>
        <dbReference type="Proteomes" id="UP000077734"/>
    </source>
</evidence>
<dbReference type="InterPro" id="IPR043519">
    <property type="entry name" value="NT_sf"/>
</dbReference>
<feature type="domain" description="Polymerase A arginine-rich C-terminal" evidence="11">
    <location>
        <begin position="334"/>
        <end position="448"/>
    </location>
</feature>
<feature type="active site" evidence="7">
    <location>
        <position position="159"/>
    </location>
</feature>
<dbReference type="HAMAP" id="MF_00957">
    <property type="entry name" value="PolyA_pol"/>
    <property type="match status" value="1"/>
</dbReference>
<comment type="similarity">
    <text evidence="7 8">Belongs to the tRNA nucleotidyltransferase/poly(A) polymerase family.</text>
</comment>
<dbReference type="PANTHER" id="PTHR43051">
    <property type="entry name" value="POLYNUCLEOTIDE ADENYLYLTRANSFERASE FAMILY PROTEIN"/>
    <property type="match status" value="1"/>
</dbReference>
<dbReference type="InterPro" id="IPR032828">
    <property type="entry name" value="PolyA_RNA-bd"/>
</dbReference>
<feature type="active site" evidence="7">
    <location>
        <position position="81"/>
    </location>
</feature>
<feature type="domain" description="Poly A polymerase head" evidence="10">
    <location>
        <begin position="61"/>
        <end position="189"/>
    </location>
</feature>
<evidence type="ECO:0000259" key="11">
    <source>
        <dbReference type="Pfam" id="PF12626"/>
    </source>
</evidence>
<evidence type="ECO:0000259" key="12">
    <source>
        <dbReference type="Pfam" id="PF12627"/>
    </source>
</evidence>
<feature type="region of interest" description="Disordered" evidence="9">
    <location>
        <begin position="425"/>
        <end position="461"/>
    </location>
</feature>
<dbReference type="Proteomes" id="UP000077734">
    <property type="component" value="Unassembled WGS sequence"/>
</dbReference>
<dbReference type="GO" id="GO:1990817">
    <property type="term" value="F:poly(A) RNA polymerase activity"/>
    <property type="evidence" value="ECO:0007669"/>
    <property type="project" value="UniProtKB-UniRule"/>
</dbReference>
<dbReference type="SUPFAM" id="SSF81301">
    <property type="entry name" value="Nucleotidyltransferase"/>
    <property type="match status" value="1"/>
</dbReference>
<evidence type="ECO:0000256" key="8">
    <source>
        <dbReference type="RuleBase" id="RU003953"/>
    </source>
</evidence>
<keyword evidence="4 7" id="KW-0067">ATP-binding</keyword>
<evidence type="ECO:0000256" key="5">
    <source>
        <dbReference type="ARBA" id="ARBA00022884"/>
    </source>
</evidence>
<proteinExistence type="inferred from homology"/>
<dbReference type="SUPFAM" id="SSF81891">
    <property type="entry name" value="Poly A polymerase C-terminal region-like"/>
    <property type="match status" value="1"/>
</dbReference>
<dbReference type="GO" id="GO:0003723">
    <property type="term" value="F:RNA binding"/>
    <property type="evidence" value="ECO:0007669"/>
    <property type="project" value="UniProtKB-UniRule"/>
</dbReference>
<protein>
    <recommendedName>
        <fullName evidence="7">Poly(A) polymerase I</fullName>
        <shortName evidence="7">PAP I</shortName>
        <ecNumber evidence="7">2.7.7.19</ecNumber>
    </recommendedName>
</protein>
<keyword evidence="14" id="KW-1185">Reference proteome</keyword>
<keyword evidence="2 7" id="KW-0808">Transferase</keyword>
<dbReference type="PANTHER" id="PTHR43051:SF1">
    <property type="entry name" value="POLYNUCLEOTIDE ADENYLYLTRANSFERASE FAMILY PROTEIN"/>
    <property type="match status" value="1"/>
</dbReference>
<name>A0AA91DGJ7_9GAMM</name>
<dbReference type="NCBIfam" id="TIGR01942">
    <property type="entry name" value="pcnB"/>
    <property type="match status" value="1"/>
</dbReference>
<dbReference type="FunFam" id="3.30.460.10:FF:000035">
    <property type="entry name" value="Poly(A) polymerase I"/>
    <property type="match status" value="1"/>
</dbReference>
<evidence type="ECO:0000259" key="10">
    <source>
        <dbReference type="Pfam" id="PF01743"/>
    </source>
</evidence>
<dbReference type="Gene3D" id="1.10.3090.10">
    <property type="entry name" value="cca-adding enzyme, domain 2"/>
    <property type="match status" value="1"/>
</dbReference>
<dbReference type="EMBL" id="LUUL01000007">
    <property type="protein sequence ID" value="OAI30302.1"/>
    <property type="molecule type" value="Genomic_DNA"/>
</dbReference>
<dbReference type="Pfam" id="PF12627">
    <property type="entry name" value="PolyA_pol_RNAbd"/>
    <property type="match status" value="1"/>
</dbReference>
<dbReference type="GO" id="GO:0043633">
    <property type="term" value="P:polyadenylation-dependent RNA catabolic process"/>
    <property type="evidence" value="ECO:0007669"/>
    <property type="project" value="InterPro"/>
</dbReference>
<comment type="caution">
    <text evidence="13">The sequence shown here is derived from an EMBL/GenBank/DDBJ whole genome shotgun (WGS) entry which is preliminary data.</text>
</comment>
<evidence type="ECO:0000256" key="2">
    <source>
        <dbReference type="ARBA" id="ARBA00022679"/>
    </source>
</evidence>
<keyword evidence="3 7" id="KW-0547">Nucleotide-binding</keyword>
<dbReference type="Pfam" id="PF01743">
    <property type="entry name" value="PolyA_pol"/>
    <property type="match status" value="1"/>
</dbReference>